<feature type="binding site" evidence="14">
    <location>
        <position position="51"/>
    </location>
    <ligand>
        <name>Mg(2+)</name>
        <dbReference type="ChEBI" id="CHEBI:18420"/>
    </ligand>
</feature>
<accession>A0A0M9G2C2</accession>
<feature type="binding site" evidence="13">
    <location>
        <begin position="27"/>
        <end position="34"/>
    </location>
    <ligand>
        <name>GTP</name>
        <dbReference type="ChEBI" id="CHEBI:37565"/>
    </ligand>
</feature>
<dbReference type="SMART" id="SM00177">
    <property type="entry name" value="ARF"/>
    <property type="match status" value="1"/>
</dbReference>
<proteinExistence type="inferred from homology"/>
<dbReference type="AlphaFoldDB" id="A0A0M9G2C2"/>
<dbReference type="RefSeq" id="XP_015659179.1">
    <property type="nucleotide sequence ID" value="XM_015801778.1"/>
</dbReference>
<feature type="binding site" evidence="11">
    <location>
        <position position="29"/>
    </location>
    <ligand>
        <name>Mg(2+)</name>
        <dbReference type="ChEBI" id="CHEBI:18420"/>
    </ligand>
</feature>
<evidence type="ECO:0000256" key="5">
    <source>
        <dbReference type="ARBA" id="ARBA00022741"/>
    </source>
</evidence>
<dbReference type="PROSITE" id="PS51417">
    <property type="entry name" value="ARF"/>
    <property type="match status" value="1"/>
</dbReference>
<keyword evidence="7 15" id="KW-0931">ER-Golgi transport</keyword>
<evidence type="ECO:0000256" key="14">
    <source>
        <dbReference type="PIRSR" id="PIRSR606689-2"/>
    </source>
</evidence>
<dbReference type="GeneID" id="26904491"/>
<comment type="caution">
    <text evidence="17">The sequence shown here is derived from an EMBL/GenBank/DDBJ whole genome shotgun (WGS) entry which is preliminary data.</text>
</comment>
<evidence type="ECO:0000256" key="16">
    <source>
        <dbReference type="SAM" id="SignalP"/>
    </source>
</evidence>
<feature type="binding site" evidence="12">
    <location>
        <position position="132"/>
    </location>
    <ligand>
        <name>GTP</name>
        <dbReference type="ChEBI" id="CHEBI:37565"/>
    </ligand>
</feature>
<dbReference type="InterPro" id="IPR027417">
    <property type="entry name" value="P-loop_NTPase"/>
</dbReference>
<dbReference type="PROSITE" id="PS51422">
    <property type="entry name" value="SAR1"/>
    <property type="match status" value="1"/>
</dbReference>
<dbReference type="GO" id="GO:0003924">
    <property type="term" value="F:GTPase activity"/>
    <property type="evidence" value="ECO:0007669"/>
    <property type="project" value="InterPro"/>
</dbReference>
<feature type="signal peptide" evidence="16">
    <location>
        <begin position="1"/>
        <end position="17"/>
    </location>
</feature>
<dbReference type="InterPro" id="IPR006687">
    <property type="entry name" value="Small_GTPase_SAR1"/>
</dbReference>
<dbReference type="Proteomes" id="UP000037923">
    <property type="component" value="Unassembled WGS sequence"/>
</dbReference>
<comment type="similarity">
    <text evidence="3 15">Belongs to the small GTPase superfamily. SAR1 family.</text>
</comment>
<reference evidence="17 18" key="1">
    <citation type="submission" date="2015-07" db="EMBL/GenBank/DDBJ databases">
        <title>High-quality genome of monoxenous trypanosomatid Leptomonas pyrrhocoris.</title>
        <authorList>
            <person name="Flegontov P."/>
            <person name="Butenko A."/>
            <person name="Firsov S."/>
            <person name="Vlcek C."/>
            <person name="Logacheva M.D."/>
            <person name="Field M."/>
            <person name="Filatov D."/>
            <person name="Flegontova O."/>
            <person name="Gerasimov E."/>
            <person name="Jackson A.P."/>
            <person name="Kelly S."/>
            <person name="Opperdoes F."/>
            <person name="O'Reilly A."/>
            <person name="Votypka J."/>
            <person name="Yurchenko V."/>
            <person name="Lukes J."/>
        </authorList>
    </citation>
    <scope>NUCLEOTIDE SEQUENCE [LARGE SCALE GENOMIC DNA]</scope>
    <source>
        <strain evidence="17">H10</strain>
    </source>
</reference>
<evidence type="ECO:0000256" key="10">
    <source>
        <dbReference type="ARBA" id="ARBA00023134"/>
    </source>
</evidence>
<dbReference type="InterPro" id="IPR006689">
    <property type="entry name" value="Small_GTPase_ARF/SAR"/>
</dbReference>
<keyword evidence="11" id="KW-0460">Magnesium</keyword>
<keyword evidence="11" id="KW-0479">Metal-binding</keyword>
<evidence type="ECO:0000313" key="18">
    <source>
        <dbReference type="Proteomes" id="UP000037923"/>
    </source>
</evidence>
<evidence type="ECO:0000256" key="9">
    <source>
        <dbReference type="ARBA" id="ARBA00023034"/>
    </source>
</evidence>
<evidence type="ECO:0000256" key="8">
    <source>
        <dbReference type="ARBA" id="ARBA00022927"/>
    </source>
</evidence>
<keyword evidence="10 13" id="KW-0342">GTP-binding</keyword>
<evidence type="ECO:0000256" key="4">
    <source>
        <dbReference type="ARBA" id="ARBA00022448"/>
    </source>
</evidence>
<protein>
    <submittedName>
        <fullName evidence="17">Putative ras-like small GTPase</fullName>
    </submittedName>
</protein>
<comment type="subcellular location">
    <subcellularLocation>
        <location evidence="1">Endoplasmic reticulum</location>
    </subcellularLocation>
    <subcellularLocation>
        <location evidence="2">Golgi apparatus</location>
    </subcellularLocation>
</comment>
<dbReference type="PRINTS" id="PR00328">
    <property type="entry name" value="SAR1GTPBP"/>
</dbReference>
<feature type="binding site" evidence="12">
    <location>
        <position position="34"/>
    </location>
    <ligand>
        <name>GTP</name>
        <dbReference type="ChEBI" id="CHEBI:37565"/>
    </ligand>
</feature>
<dbReference type="GO" id="GO:0046872">
    <property type="term" value="F:metal ion binding"/>
    <property type="evidence" value="ECO:0007669"/>
    <property type="project" value="UniProtKB-KW"/>
</dbReference>
<feature type="binding site" evidence="12">
    <location>
        <position position="32"/>
    </location>
    <ligand>
        <name>GTP</name>
        <dbReference type="ChEBI" id="CHEBI:37565"/>
    </ligand>
</feature>
<evidence type="ECO:0000313" key="17">
    <source>
        <dbReference type="EMBL" id="KPA80739.1"/>
    </source>
</evidence>
<feature type="binding site" evidence="12">
    <location>
        <position position="33"/>
    </location>
    <ligand>
        <name>GTP</name>
        <dbReference type="ChEBI" id="CHEBI:37565"/>
    </ligand>
</feature>
<feature type="binding site" evidence="13">
    <location>
        <begin position="129"/>
        <end position="132"/>
    </location>
    <ligand>
        <name>GTP</name>
        <dbReference type="ChEBI" id="CHEBI:37565"/>
    </ligand>
</feature>
<feature type="binding site" evidence="12">
    <location>
        <position position="129"/>
    </location>
    <ligand>
        <name>GTP</name>
        <dbReference type="ChEBI" id="CHEBI:37565"/>
    </ligand>
</feature>
<dbReference type="PANTHER" id="PTHR45684">
    <property type="entry name" value="RE74312P"/>
    <property type="match status" value="1"/>
</dbReference>
<evidence type="ECO:0000256" key="2">
    <source>
        <dbReference type="ARBA" id="ARBA00004555"/>
    </source>
</evidence>
<dbReference type="GO" id="GO:0005783">
    <property type="term" value="C:endoplasmic reticulum"/>
    <property type="evidence" value="ECO:0007669"/>
    <property type="project" value="UniProtKB-SubCell"/>
</dbReference>
<evidence type="ECO:0000256" key="11">
    <source>
        <dbReference type="PIRSR" id="PIRSR606687-1"/>
    </source>
</evidence>
<dbReference type="GO" id="GO:0005525">
    <property type="term" value="F:GTP binding"/>
    <property type="evidence" value="ECO:0007669"/>
    <property type="project" value="UniProtKB-KW"/>
</dbReference>
<evidence type="ECO:0000256" key="15">
    <source>
        <dbReference type="RuleBase" id="RU003926"/>
    </source>
</evidence>
<feature type="binding site" evidence="14">
    <location>
        <position position="34"/>
    </location>
    <ligand>
        <name>Mg(2+)</name>
        <dbReference type="ChEBI" id="CHEBI:18420"/>
    </ligand>
</feature>
<feature type="binding site" evidence="12">
    <location>
        <position position="35"/>
    </location>
    <ligand>
        <name>GTP</name>
        <dbReference type="ChEBI" id="CHEBI:37565"/>
    </ligand>
</feature>
<keyword evidence="4 15" id="KW-0813">Transport</keyword>
<evidence type="ECO:0000256" key="7">
    <source>
        <dbReference type="ARBA" id="ARBA00022892"/>
    </source>
</evidence>
<dbReference type="InterPro" id="IPR005225">
    <property type="entry name" value="Small_GTP-bd"/>
</dbReference>
<dbReference type="RefSeq" id="XP_015659178.1">
    <property type="nucleotide sequence ID" value="XM_015801777.1"/>
</dbReference>
<dbReference type="SMART" id="SM00178">
    <property type="entry name" value="SAR"/>
    <property type="match status" value="1"/>
</dbReference>
<feature type="binding site" evidence="12">
    <location>
        <position position="175"/>
    </location>
    <ligand>
        <name>GTP</name>
        <dbReference type="ChEBI" id="CHEBI:37565"/>
    </ligand>
</feature>
<feature type="chain" id="PRO_5007418426" evidence="16">
    <location>
        <begin position="18"/>
        <end position="196"/>
    </location>
</feature>
<dbReference type="EMBL" id="LGTL01000007">
    <property type="protein sequence ID" value="KPA80739.1"/>
    <property type="molecule type" value="Genomic_DNA"/>
</dbReference>
<dbReference type="SUPFAM" id="SSF52540">
    <property type="entry name" value="P-loop containing nucleoside triphosphate hydrolases"/>
    <property type="match status" value="1"/>
</dbReference>
<organism evidence="17 18">
    <name type="scientific">Leptomonas pyrrhocoris</name>
    <name type="common">Firebug parasite</name>
    <dbReference type="NCBI Taxonomy" id="157538"/>
    <lineage>
        <taxon>Eukaryota</taxon>
        <taxon>Discoba</taxon>
        <taxon>Euglenozoa</taxon>
        <taxon>Kinetoplastea</taxon>
        <taxon>Metakinetoplastina</taxon>
        <taxon>Trypanosomatida</taxon>
        <taxon>Trypanosomatidae</taxon>
        <taxon>Leishmaniinae</taxon>
        <taxon>Leptomonas</taxon>
    </lineage>
</organism>
<dbReference type="EMBL" id="LGTL01000007">
    <property type="protein sequence ID" value="KPA80740.1"/>
    <property type="molecule type" value="Genomic_DNA"/>
</dbReference>
<dbReference type="FunFam" id="3.40.50.300:FF:001150">
    <property type="entry name" value="Small GTP-binding protein sar1"/>
    <property type="match status" value="1"/>
</dbReference>
<evidence type="ECO:0000256" key="6">
    <source>
        <dbReference type="ARBA" id="ARBA00022824"/>
    </source>
</evidence>
<evidence type="ECO:0000256" key="3">
    <source>
        <dbReference type="ARBA" id="ARBA00007507"/>
    </source>
</evidence>
<keyword evidence="8 15" id="KW-0653">Protein transport</keyword>
<dbReference type="NCBIfam" id="TIGR00231">
    <property type="entry name" value="small_GTP"/>
    <property type="match status" value="1"/>
</dbReference>
<feature type="binding site" evidence="12">
    <location>
        <position position="30"/>
    </location>
    <ligand>
        <name>GTP</name>
        <dbReference type="ChEBI" id="CHEBI:37565"/>
    </ligand>
</feature>
<keyword evidence="6 15" id="KW-0256">Endoplasmic reticulum</keyword>
<gene>
    <name evidence="17" type="ORF">ABB37_04200</name>
</gene>
<name>A0A0M9G2C2_LEPPY</name>
<feature type="binding site" evidence="12">
    <location>
        <position position="176"/>
    </location>
    <ligand>
        <name>GTP</name>
        <dbReference type="ChEBI" id="CHEBI:37565"/>
    </ligand>
</feature>
<dbReference type="VEuPathDB" id="TriTrypDB:LpyrH10_07_0070"/>
<dbReference type="OMA" id="GLWNKHG"/>
<dbReference type="Pfam" id="PF00025">
    <property type="entry name" value="Arf"/>
    <property type="match status" value="1"/>
</dbReference>
<sequence length="196" mass="21763">MGWFSWVWDWLSYLGLSNKTGKLLFLGLDNAGKTTLLGKLATNQVHVHRPTFHPNAEDLTLGGIKLKTIDMGGHLQARRLWKDYFTKVDGVVFIVDAASPVRFPEAKQELDMLLQSEELAKTPFLILGNKIDMPGCTCSEGQLVAEMGLDGALTGKATKVTDPNVRPLEVYMCSVVKNVGYGDGFRWLSQYLKNSQ</sequence>
<keyword evidence="18" id="KW-1185">Reference proteome</keyword>
<evidence type="ECO:0000256" key="13">
    <source>
        <dbReference type="PIRSR" id="PIRSR606689-1"/>
    </source>
</evidence>
<dbReference type="GO" id="GO:0016192">
    <property type="term" value="P:vesicle-mediated transport"/>
    <property type="evidence" value="ECO:0007669"/>
    <property type="project" value="UniProtKB-KW"/>
</dbReference>
<keyword evidence="9 15" id="KW-0333">Golgi apparatus</keyword>
<keyword evidence="5 12" id="KW-0547">Nucleotide-binding</keyword>
<dbReference type="GO" id="GO:0006886">
    <property type="term" value="P:intracellular protein transport"/>
    <property type="evidence" value="ECO:0007669"/>
    <property type="project" value="InterPro"/>
</dbReference>
<evidence type="ECO:0000256" key="1">
    <source>
        <dbReference type="ARBA" id="ARBA00004240"/>
    </source>
</evidence>
<keyword evidence="16" id="KW-0732">Signal</keyword>
<dbReference type="Gene3D" id="3.40.50.300">
    <property type="entry name" value="P-loop containing nucleotide triphosphate hydrolases"/>
    <property type="match status" value="1"/>
</dbReference>
<dbReference type="OrthoDB" id="2011769at2759"/>
<feature type="binding site" evidence="13">
    <location>
        <position position="73"/>
    </location>
    <ligand>
        <name>GTP</name>
        <dbReference type="ChEBI" id="CHEBI:37565"/>
    </ligand>
</feature>
<evidence type="ECO:0000256" key="12">
    <source>
        <dbReference type="PIRSR" id="PIRSR606687-2"/>
    </source>
</evidence>
<dbReference type="GO" id="GO:0005794">
    <property type="term" value="C:Golgi apparatus"/>
    <property type="evidence" value="ECO:0007669"/>
    <property type="project" value="UniProtKB-SubCell"/>
</dbReference>
<feature type="binding site" evidence="12">
    <location>
        <position position="130"/>
    </location>
    <ligand>
        <name>GTP</name>
        <dbReference type="ChEBI" id="CHEBI:37565"/>
    </ligand>
</feature>
<dbReference type="CDD" id="cd00879">
    <property type="entry name" value="Sar1"/>
    <property type="match status" value="1"/>
</dbReference>